<keyword evidence="2" id="KW-0479">Metal-binding</keyword>
<comment type="caution">
    <text evidence="4">The sequence shown here is derived from an EMBL/GenBank/DDBJ whole genome shotgun (WGS) entry which is preliminary data.</text>
</comment>
<protein>
    <submittedName>
        <fullName evidence="4">HpcH/HpaI aldolase/citrate lyase family protein</fullName>
    </submittedName>
</protein>
<evidence type="ECO:0000256" key="2">
    <source>
        <dbReference type="ARBA" id="ARBA00022723"/>
    </source>
</evidence>
<dbReference type="PANTHER" id="PTHR32308">
    <property type="entry name" value="LYASE BETA SUBUNIT, PUTATIVE (AFU_ORTHOLOGUE AFUA_4G13030)-RELATED"/>
    <property type="match status" value="1"/>
</dbReference>
<dbReference type="RefSeq" id="WP_024499092.1">
    <property type="nucleotide sequence ID" value="NZ_CP091855.1"/>
</dbReference>
<organism evidence="4 5">
    <name type="scientific">Gordonia amicalis</name>
    <dbReference type="NCBI Taxonomy" id="89053"/>
    <lineage>
        <taxon>Bacteria</taxon>
        <taxon>Bacillati</taxon>
        <taxon>Actinomycetota</taxon>
        <taxon>Actinomycetes</taxon>
        <taxon>Mycobacteriales</taxon>
        <taxon>Gordoniaceae</taxon>
        <taxon>Gordonia</taxon>
    </lineage>
</organism>
<comment type="cofactor">
    <cofactor evidence="1">
        <name>Mg(2+)</name>
        <dbReference type="ChEBI" id="CHEBI:18420"/>
    </cofactor>
</comment>
<dbReference type="Pfam" id="PF15617">
    <property type="entry name" value="C-C_Bond_Lyase"/>
    <property type="match status" value="1"/>
</dbReference>
<reference evidence="4" key="1">
    <citation type="submission" date="2023-10" db="EMBL/GenBank/DDBJ databases">
        <title>Development of a sustainable strategy for remediation of hydrocarbon-contaminated territories based on the waste exchange concept.</title>
        <authorList>
            <person name="Krivoruchko A."/>
        </authorList>
    </citation>
    <scope>NUCLEOTIDE SEQUENCE</scope>
    <source>
        <strain evidence="4">IEGM 1279</strain>
    </source>
</reference>
<gene>
    <name evidence="4" type="ORF">R3Q15_13265</name>
</gene>
<evidence type="ECO:0000313" key="5">
    <source>
        <dbReference type="Proteomes" id="UP001185922"/>
    </source>
</evidence>
<dbReference type="PANTHER" id="PTHR32308:SF10">
    <property type="entry name" value="CITRATE LYASE SUBUNIT BETA"/>
    <property type="match status" value="1"/>
</dbReference>
<dbReference type="GO" id="GO:0006107">
    <property type="term" value="P:oxaloacetate metabolic process"/>
    <property type="evidence" value="ECO:0007669"/>
    <property type="project" value="TreeGrafter"/>
</dbReference>
<dbReference type="AlphaFoldDB" id="A0AAE4R3V2"/>
<dbReference type="InterPro" id="IPR039480">
    <property type="entry name" value="C-C_Bond_Lyase-like"/>
</dbReference>
<dbReference type="EMBL" id="JAWLKH010000013">
    <property type="protein sequence ID" value="MDV6312845.1"/>
    <property type="molecule type" value="Genomic_DNA"/>
</dbReference>
<dbReference type="InterPro" id="IPR040442">
    <property type="entry name" value="Pyrv_kinase-like_dom_sf"/>
</dbReference>
<evidence type="ECO:0000256" key="1">
    <source>
        <dbReference type="ARBA" id="ARBA00001946"/>
    </source>
</evidence>
<proteinExistence type="predicted"/>
<evidence type="ECO:0000313" key="4">
    <source>
        <dbReference type="EMBL" id="MDV6312845.1"/>
    </source>
</evidence>
<dbReference type="GeneID" id="77170764"/>
<dbReference type="SUPFAM" id="SSF51621">
    <property type="entry name" value="Phosphoenolpyruvate/pyruvate domain"/>
    <property type="match status" value="1"/>
</dbReference>
<name>A0AAE4R3V2_9ACTN</name>
<dbReference type="GO" id="GO:0016829">
    <property type="term" value="F:lyase activity"/>
    <property type="evidence" value="ECO:0007669"/>
    <property type="project" value="UniProtKB-KW"/>
</dbReference>
<keyword evidence="4" id="KW-0456">Lyase</keyword>
<dbReference type="GO" id="GO:0000287">
    <property type="term" value="F:magnesium ion binding"/>
    <property type="evidence" value="ECO:0007669"/>
    <property type="project" value="TreeGrafter"/>
</dbReference>
<dbReference type="Proteomes" id="UP001185922">
    <property type="component" value="Unassembled WGS sequence"/>
</dbReference>
<evidence type="ECO:0000256" key="3">
    <source>
        <dbReference type="ARBA" id="ARBA00022842"/>
    </source>
</evidence>
<keyword evidence="3" id="KW-0460">Magnesium</keyword>
<dbReference type="InterPro" id="IPR015813">
    <property type="entry name" value="Pyrv/PenolPyrv_kinase-like_dom"/>
</dbReference>
<accession>A0AAE4R3V2</accession>
<dbReference type="Gene3D" id="3.20.20.60">
    <property type="entry name" value="Phosphoenolpyruvate-binding domains"/>
    <property type="match status" value="2"/>
</dbReference>
<sequence length="416" mass="45861">MTTTARHDDTGLEPGTIRHFDHLGFALREQLFFRQPEPIDDTWPAQRLAIALGATLYVPATRPDLADVIRKRRAEGVISMVIDLEDAIADHEEDDAIEHTVAALRDIAEKPGDPMLLFVRPRSADRIPRIAAALDTPSAPNTPPALTGFVIPKFNSANADEALGEVARASELLGRHLWVMPVLESAAVVHRETRDDELTALTANLSEHRANVLAVRIGATDICGYFGIRRDRDLTIYDVRVAADVIAGIVNHLGRSDESGFIVTGPVWEYFADHERMFQPTLRHTPFRESDAVYFRQQLVSRDMDGLLREITLDRANGLHGKTVIHPAHVAAVHALSAVTHEEYHDALDILAGDTGGVRASSYRNKMNELKPHRNWALRVIDRAAAFGVTHQGVSFVDLLTALADPGPAGRRTATQ</sequence>